<evidence type="ECO:0000256" key="2">
    <source>
        <dbReference type="ARBA" id="ARBA00023128"/>
    </source>
</evidence>
<dbReference type="GO" id="GO:0006121">
    <property type="term" value="P:mitochondrial electron transport, succinate to ubiquinone"/>
    <property type="evidence" value="ECO:0007669"/>
    <property type="project" value="TreeGrafter"/>
</dbReference>
<name>A0A087UDY1_STEMI</name>
<reference evidence="4 5" key="1">
    <citation type="submission" date="2013-11" db="EMBL/GenBank/DDBJ databases">
        <title>Genome sequencing of Stegodyphus mimosarum.</title>
        <authorList>
            <person name="Bechsgaard J."/>
        </authorList>
    </citation>
    <scope>NUCLEOTIDE SEQUENCE [LARGE SCALE GENOMIC DNA]</scope>
</reference>
<dbReference type="InterPro" id="IPR005631">
    <property type="entry name" value="SDH"/>
</dbReference>
<keyword evidence="2" id="KW-0496">Mitochondrion</keyword>
<feature type="non-terminal residue" evidence="4">
    <location>
        <position position="150"/>
    </location>
</feature>
<dbReference type="SUPFAM" id="SSF109910">
    <property type="entry name" value="YgfY-like"/>
    <property type="match status" value="1"/>
</dbReference>
<dbReference type="Proteomes" id="UP000054359">
    <property type="component" value="Unassembled WGS sequence"/>
</dbReference>
<organism evidence="4 5">
    <name type="scientific">Stegodyphus mimosarum</name>
    <name type="common">African social velvet spider</name>
    <dbReference type="NCBI Taxonomy" id="407821"/>
    <lineage>
        <taxon>Eukaryota</taxon>
        <taxon>Metazoa</taxon>
        <taxon>Ecdysozoa</taxon>
        <taxon>Arthropoda</taxon>
        <taxon>Chelicerata</taxon>
        <taxon>Arachnida</taxon>
        <taxon>Araneae</taxon>
        <taxon>Araneomorphae</taxon>
        <taxon>Entelegynae</taxon>
        <taxon>Eresoidea</taxon>
        <taxon>Eresidae</taxon>
        <taxon>Stegodyphus</taxon>
    </lineage>
</organism>
<evidence type="ECO:0000313" key="5">
    <source>
        <dbReference type="Proteomes" id="UP000054359"/>
    </source>
</evidence>
<dbReference type="STRING" id="407821.A0A087UDY1"/>
<proteinExistence type="inferred from homology"/>
<evidence type="ECO:0000256" key="1">
    <source>
        <dbReference type="ARBA" id="ARBA00004305"/>
    </source>
</evidence>
<comment type="subcellular location">
    <subcellularLocation>
        <location evidence="1">Mitochondrion matrix</location>
    </subcellularLocation>
</comment>
<gene>
    <name evidence="4" type="ORF">X975_22486</name>
</gene>
<dbReference type="Pfam" id="PF03937">
    <property type="entry name" value="Sdh5"/>
    <property type="match status" value="1"/>
</dbReference>
<dbReference type="GO" id="GO:0006099">
    <property type="term" value="P:tricarboxylic acid cycle"/>
    <property type="evidence" value="ECO:0007669"/>
    <property type="project" value="TreeGrafter"/>
</dbReference>
<dbReference type="AlphaFoldDB" id="A0A087UDY1"/>
<dbReference type="EMBL" id="KK119388">
    <property type="protein sequence ID" value="KFM75570.1"/>
    <property type="molecule type" value="Genomic_DNA"/>
</dbReference>
<dbReference type="Gene3D" id="1.10.150.250">
    <property type="entry name" value="Flavinator of succinate dehydrogenase"/>
    <property type="match status" value="1"/>
</dbReference>
<dbReference type="GO" id="GO:0005759">
    <property type="term" value="C:mitochondrial matrix"/>
    <property type="evidence" value="ECO:0007669"/>
    <property type="project" value="UniProtKB-SubCell"/>
</dbReference>
<evidence type="ECO:0000256" key="3">
    <source>
        <dbReference type="ARBA" id="ARBA00023186"/>
    </source>
</evidence>
<accession>A0A087UDY1</accession>
<dbReference type="FunFam" id="1.10.150.250:FF:000002">
    <property type="entry name" value="Succinate dehydrogenase assembly factor 2, mitochondrial"/>
    <property type="match status" value="1"/>
</dbReference>
<dbReference type="HAMAP" id="MF_03057">
    <property type="entry name" value="SDHAF2"/>
    <property type="match status" value="1"/>
</dbReference>
<protein>
    <submittedName>
        <fullName evidence="4">Succinate dehydrogenase assembly factor 2, mitochondrial</fullName>
    </submittedName>
</protein>
<dbReference type="OrthoDB" id="284292at2759"/>
<sequence length="150" mass="17669">MLRLFANKVTSIFRMTSTSASRTACTSYTSRMYSTISMSENGPNPYIVRENESITDMRARLLYQSRKRGMLENGLILSTFAAKYLNKFSDQQLKLYDQLINMPSNDWDLYYWATGVKETPKEFKNEVMELLQTHVKNELRETRYQQPDLY</sequence>
<dbReference type="PANTHER" id="PTHR12469:SF2">
    <property type="entry name" value="SUCCINATE DEHYDROGENASE ASSEMBLY FACTOR 2, MITOCHONDRIAL"/>
    <property type="match status" value="1"/>
</dbReference>
<dbReference type="InterPro" id="IPR036714">
    <property type="entry name" value="SDH_sf"/>
</dbReference>
<keyword evidence="3" id="KW-0143">Chaperone</keyword>
<dbReference type="PANTHER" id="PTHR12469">
    <property type="entry name" value="PROTEIN EMI5 HOMOLOG, MITOCHONDRIAL"/>
    <property type="match status" value="1"/>
</dbReference>
<evidence type="ECO:0000313" key="4">
    <source>
        <dbReference type="EMBL" id="KFM75570.1"/>
    </source>
</evidence>
<dbReference type="InterPro" id="IPR028882">
    <property type="entry name" value="SDHAF2"/>
</dbReference>
<dbReference type="GO" id="GO:0034553">
    <property type="term" value="P:mitochondrial respiratory chain complex II assembly"/>
    <property type="evidence" value="ECO:0007669"/>
    <property type="project" value="TreeGrafter"/>
</dbReference>
<keyword evidence="5" id="KW-1185">Reference proteome</keyword>